<gene>
    <name evidence="2" type="ORF">NE237_027233</name>
</gene>
<dbReference type="InterPro" id="IPR011009">
    <property type="entry name" value="Kinase-like_dom_sf"/>
</dbReference>
<dbReference type="EMBL" id="JAMYWD010000012">
    <property type="protein sequence ID" value="KAJ4950401.1"/>
    <property type="molecule type" value="Genomic_DNA"/>
</dbReference>
<sequence>MAIVTESPFYEDCVHVGVIAVSSDATLIHNITLEKLTYQERAHGLLRERGLNMKKISINMFSPGHGEDSCSACVSTVNREEPVLSTEEKKTLKLFLRGTRIPGQENFGNVAEHGSDNISVGSVLPITSESVTALDHYTVGVDNKNIEPCKRNSVDAVESVCSNGHGVGSSTSDKKCCCDILVGMLQVFWEGRRLGKARGMNYLCNQNPPIVHRDLKTSNLLVDKNWTVKVGNFGLSKLKNATFLTEKSGRGTVKSFLFFPNFFWV</sequence>
<name>A0A9Q0JST0_9MAGN</name>
<dbReference type="InterPro" id="IPR001245">
    <property type="entry name" value="Ser-Thr/Tyr_kinase_cat_dom"/>
</dbReference>
<dbReference type="PROSITE" id="PS00108">
    <property type="entry name" value="PROTEIN_KINASE_ST"/>
    <property type="match status" value="1"/>
</dbReference>
<accession>A0A9Q0JST0</accession>
<feature type="domain" description="Serine-threonine/tyrosine-protein kinase catalytic" evidence="1">
    <location>
        <begin position="197"/>
        <end position="241"/>
    </location>
</feature>
<evidence type="ECO:0000259" key="1">
    <source>
        <dbReference type="Pfam" id="PF07714"/>
    </source>
</evidence>
<dbReference type="OrthoDB" id="339325at2759"/>
<organism evidence="2 3">
    <name type="scientific">Protea cynaroides</name>
    <dbReference type="NCBI Taxonomy" id="273540"/>
    <lineage>
        <taxon>Eukaryota</taxon>
        <taxon>Viridiplantae</taxon>
        <taxon>Streptophyta</taxon>
        <taxon>Embryophyta</taxon>
        <taxon>Tracheophyta</taxon>
        <taxon>Spermatophyta</taxon>
        <taxon>Magnoliopsida</taxon>
        <taxon>Proteales</taxon>
        <taxon>Proteaceae</taxon>
        <taxon>Protea</taxon>
    </lineage>
</organism>
<comment type="caution">
    <text evidence="2">The sequence shown here is derived from an EMBL/GenBank/DDBJ whole genome shotgun (WGS) entry which is preliminary data.</text>
</comment>
<proteinExistence type="predicted"/>
<dbReference type="Gene3D" id="1.10.510.10">
    <property type="entry name" value="Transferase(Phosphotransferase) domain 1"/>
    <property type="match status" value="1"/>
</dbReference>
<dbReference type="InterPro" id="IPR008271">
    <property type="entry name" value="Ser/Thr_kinase_AS"/>
</dbReference>
<dbReference type="GO" id="GO:0004672">
    <property type="term" value="F:protein kinase activity"/>
    <property type="evidence" value="ECO:0007669"/>
    <property type="project" value="InterPro"/>
</dbReference>
<reference evidence="2" key="1">
    <citation type="journal article" date="2023" name="Plant J.">
        <title>The genome of the king protea, Protea cynaroides.</title>
        <authorList>
            <person name="Chang J."/>
            <person name="Duong T.A."/>
            <person name="Schoeman C."/>
            <person name="Ma X."/>
            <person name="Roodt D."/>
            <person name="Barker N."/>
            <person name="Li Z."/>
            <person name="Van de Peer Y."/>
            <person name="Mizrachi E."/>
        </authorList>
    </citation>
    <scope>NUCLEOTIDE SEQUENCE</scope>
    <source>
        <tissue evidence="2">Young leaves</tissue>
    </source>
</reference>
<dbReference type="PANTHER" id="PTHR23257:SF871">
    <property type="entry name" value="U-BOX DOMAIN-CONTAINING PROTEIN 53"/>
    <property type="match status" value="1"/>
</dbReference>
<evidence type="ECO:0000313" key="3">
    <source>
        <dbReference type="Proteomes" id="UP001141806"/>
    </source>
</evidence>
<dbReference type="PANTHER" id="PTHR23257">
    <property type="entry name" value="SERINE-THREONINE PROTEIN KINASE"/>
    <property type="match status" value="1"/>
</dbReference>
<evidence type="ECO:0000313" key="2">
    <source>
        <dbReference type="EMBL" id="KAJ4950401.1"/>
    </source>
</evidence>
<dbReference type="InterPro" id="IPR050167">
    <property type="entry name" value="Ser_Thr_protein_kinase"/>
</dbReference>
<keyword evidence="3" id="KW-1185">Reference proteome</keyword>
<dbReference type="AlphaFoldDB" id="A0A9Q0JST0"/>
<dbReference type="Proteomes" id="UP001141806">
    <property type="component" value="Unassembled WGS sequence"/>
</dbReference>
<protein>
    <recommendedName>
        <fullName evidence="1">Serine-threonine/tyrosine-protein kinase catalytic domain-containing protein</fullName>
    </recommendedName>
</protein>
<dbReference type="GO" id="GO:0005737">
    <property type="term" value="C:cytoplasm"/>
    <property type="evidence" value="ECO:0007669"/>
    <property type="project" value="TreeGrafter"/>
</dbReference>
<dbReference type="Pfam" id="PF07714">
    <property type="entry name" value="PK_Tyr_Ser-Thr"/>
    <property type="match status" value="1"/>
</dbReference>
<dbReference type="GO" id="GO:0007165">
    <property type="term" value="P:signal transduction"/>
    <property type="evidence" value="ECO:0007669"/>
    <property type="project" value="TreeGrafter"/>
</dbReference>
<dbReference type="SUPFAM" id="SSF56112">
    <property type="entry name" value="Protein kinase-like (PK-like)"/>
    <property type="match status" value="1"/>
</dbReference>